<dbReference type="EMBL" id="KZ613940">
    <property type="protein sequence ID" value="PMD44851.1"/>
    <property type="molecule type" value="Genomic_DNA"/>
</dbReference>
<reference evidence="1 2" key="1">
    <citation type="submission" date="2016-04" db="EMBL/GenBank/DDBJ databases">
        <title>A degradative enzymes factory behind the ericoid mycorrhizal symbiosis.</title>
        <authorList>
            <consortium name="DOE Joint Genome Institute"/>
            <person name="Martino E."/>
            <person name="Morin E."/>
            <person name="Grelet G."/>
            <person name="Kuo A."/>
            <person name="Kohler A."/>
            <person name="Daghino S."/>
            <person name="Barry K."/>
            <person name="Choi C."/>
            <person name="Cichocki N."/>
            <person name="Clum A."/>
            <person name="Copeland A."/>
            <person name="Hainaut M."/>
            <person name="Haridas S."/>
            <person name="Labutti K."/>
            <person name="Lindquist E."/>
            <person name="Lipzen A."/>
            <person name="Khouja H.-R."/>
            <person name="Murat C."/>
            <person name="Ohm R."/>
            <person name="Olson A."/>
            <person name="Spatafora J."/>
            <person name="Veneault-Fourrey C."/>
            <person name="Henrissat B."/>
            <person name="Grigoriev I."/>
            <person name="Martin F."/>
            <person name="Perotto S."/>
        </authorList>
    </citation>
    <scope>NUCLEOTIDE SEQUENCE [LARGE SCALE GENOMIC DNA]</scope>
    <source>
        <strain evidence="1 2">F</strain>
    </source>
</reference>
<dbReference type="STRING" id="1149755.A0A2J6S261"/>
<accession>A0A2J6S261</accession>
<proteinExistence type="predicted"/>
<name>A0A2J6S261_HYAVF</name>
<sequence>MALTMLSQGLQIPEPRCERFLTILVYDFDIEWDFNRRIFLDCLTTDTNIFDLWSPKSVKSVGDIFEDPNSASIGLHQTIFVMAALEVGGCWLIAAPGAMGNQPRLIQRVCVTRNGGRWYIWLVLRDSEWKSKIIDHKSYSRI</sequence>
<dbReference type="AlphaFoldDB" id="A0A2J6S261"/>
<evidence type="ECO:0000313" key="2">
    <source>
        <dbReference type="Proteomes" id="UP000235786"/>
    </source>
</evidence>
<dbReference type="Proteomes" id="UP000235786">
    <property type="component" value="Unassembled WGS sequence"/>
</dbReference>
<protein>
    <submittedName>
        <fullName evidence="1">Uncharacterized protein</fullName>
    </submittedName>
</protein>
<organism evidence="1 2">
    <name type="scientific">Hyaloscypha variabilis (strain UAMH 11265 / GT02V1 / F)</name>
    <name type="common">Meliniomyces variabilis</name>
    <dbReference type="NCBI Taxonomy" id="1149755"/>
    <lineage>
        <taxon>Eukaryota</taxon>
        <taxon>Fungi</taxon>
        <taxon>Dikarya</taxon>
        <taxon>Ascomycota</taxon>
        <taxon>Pezizomycotina</taxon>
        <taxon>Leotiomycetes</taxon>
        <taxon>Helotiales</taxon>
        <taxon>Hyaloscyphaceae</taxon>
        <taxon>Hyaloscypha</taxon>
        <taxon>Hyaloscypha variabilis</taxon>
    </lineage>
</organism>
<gene>
    <name evidence="1" type="ORF">L207DRAFT_577804</name>
</gene>
<keyword evidence="2" id="KW-1185">Reference proteome</keyword>
<evidence type="ECO:0000313" key="1">
    <source>
        <dbReference type="EMBL" id="PMD44851.1"/>
    </source>
</evidence>